<evidence type="ECO:0000313" key="1">
    <source>
        <dbReference type="EMBL" id="KAI9185092.1"/>
    </source>
</evidence>
<reference evidence="1" key="2">
    <citation type="submission" date="2023-02" db="EMBL/GenBank/DDBJ databases">
        <authorList>
            <person name="Swenson N.G."/>
            <person name="Wegrzyn J.L."/>
            <person name="Mcevoy S.L."/>
        </authorList>
    </citation>
    <scope>NUCLEOTIDE SEQUENCE</scope>
    <source>
        <strain evidence="1">91603</strain>
        <tissue evidence="1">Leaf</tissue>
    </source>
</reference>
<keyword evidence="2" id="KW-1185">Reference proteome</keyword>
<proteinExistence type="predicted"/>
<dbReference type="Proteomes" id="UP001064489">
    <property type="component" value="Chromosome 3"/>
</dbReference>
<reference evidence="1" key="1">
    <citation type="journal article" date="2022" name="Plant J.">
        <title>Strategies of tolerance reflected in two North American maple genomes.</title>
        <authorList>
            <person name="McEvoy S.L."/>
            <person name="Sezen U.U."/>
            <person name="Trouern-Trend A."/>
            <person name="McMahon S.M."/>
            <person name="Schaberg P.G."/>
            <person name="Yang J."/>
            <person name="Wegrzyn J.L."/>
            <person name="Swenson N.G."/>
        </authorList>
    </citation>
    <scope>NUCLEOTIDE SEQUENCE</scope>
    <source>
        <strain evidence="1">91603</strain>
    </source>
</reference>
<gene>
    <name evidence="1" type="ORF">LWI28_004065</name>
</gene>
<comment type="caution">
    <text evidence="1">The sequence shown here is derived from an EMBL/GenBank/DDBJ whole genome shotgun (WGS) entry which is preliminary data.</text>
</comment>
<sequence length="155" mass="18028">MRLGLVGRQGGGEWICTCLRYKFKFQIPSYFSRHSESCCVGGNRYWCRPKLQSALFPFIWQSCHMYTLSDNISDILFMSYWEGVFRIDRLESLVTESLRARTDKALVKKQTEDRDSRVIIKEVLSFTLIEKGTFVREIMVQEFAKDTKEGKASVG</sequence>
<accession>A0AAD5J4D1</accession>
<dbReference type="AlphaFoldDB" id="A0AAD5J4D1"/>
<name>A0AAD5J4D1_ACENE</name>
<evidence type="ECO:0000313" key="2">
    <source>
        <dbReference type="Proteomes" id="UP001064489"/>
    </source>
</evidence>
<dbReference type="EMBL" id="JAJSOW010000100">
    <property type="protein sequence ID" value="KAI9185092.1"/>
    <property type="molecule type" value="Genomic_DNA"/>
</dbReference>
<protein>
    <submittedName>
        <fullName evidence="1">Uncharacterized protein</fullName>
    </submittedName>
</protein>
<organism evidence="1 2">
    <name type="scientific">Acer negundo</name>
    <name type="common">Box elder</name>
    <dbReference type="NCBI Taxonomy" id="4023"/>
    <lineage>
        <taxon>Eukaryota</taxon>
        <taxon>Viridiplantae</taxon>
        <taxon>Streptophyta</taxon>
        <taxon>Embryophyta</taxon>
        <taxon>Tracheophyta</taxon>
        <taxon>Spermatophyta</taxon>
        <taxon>Magnoliopsida</taxon>
        <taxon>eudicotyledons</taxon>
        <taxon>Gunneridae</taxon>
        <taxon>Pentapetalae</taxon>
        <taxon>rosids</taxon>
        <taxon>malvids</taxon>
        <taxon>Sapindales</taxon>
        <taxon>Sapindaceae</taxon>
        <taxon>Hippocastanoideae</taxon>
        <taxon>Acereae</taxon>
        <taxon>Acer</taxon>
    </lineage>
</organism>